<dbReference type="CDD" id="cd06222">
    <property type="entry name" value="RNase_H_like"/>
    <property type="match status" value="1"/>
</dbReference>
<dbReference type="InterPro" id="IPR036397">
    <property type="entry name" value="RNaseH_sf"/>
</dbReference>
<dbReference type="PANTHER" id="PTHR47723:SF19">
    <property type="entry name" value="POLYNUCLEOTIDYL TRANSFERASE, RIBONUCLEASE H-LIKE SUPERFAMILY PROTEIN"/>
    <property type="match status" value="1"/>
</dbReference>
<organism evidence="2 3">
    <name type="scientific">Senna tora</name>
    <dbReference type="NCBI Taxonomy" id="362788"/>
    <lineage>
        <taxon>Eukaryota</taxon>
        <taxon>Viridiplantae</taxon>
        <taxon>Streptophyta</taxon>
        <taxon>Embryophyta</taxon>
        <taxon>Tracheophyta</taxon>
        <taxon>Spermatophyta</taxon>
        <taxon>Magnoliopsida</taxon>
        <taxon>eudicotyledons</taxon>
        <taxon>Gunneridae</taxon>
        <taxon>Pentapetalae</taxon>
        <taxon>rosids</taxon>
        <taxon>fabids</taxon>
        <taxon>Fabales</taxon>
        <taxon>Fabaceae</taxon>
        <taxon>Caesalpinioideae</taxon>
        <taxon>Cassia clade</taxon>
        <taxon>Senna</taxon>
    </lineage>
</organism>
<dbReference type="InterPro" id="IPR044730">
    <property type="entry name" value="RNase_H-like_dom_plant"/>
</dbReference>
<dbReference type="InterPro" id="IPR012337">
    <property type="entry name" value="RNaseH-like_sf"/>
</dbReference>
<dbReference type="Pfam" id="PF13456">
    <property type="entry name" value="RVT_3"/>
    <property type="match status" value="1"/>
</dbReference>
<accession>A0A834XGD0</accession>
<sequence length="197" mass="22125">MKIFENKDCPYKIVSQNALAKVVEFVHLSYFKLNVDGSFMDNPGVMAAAGVIRNHLGHWVSDFSKFIGPGCSLTAELWSLLLGLKLAKDLGINKLPVESDCQQAVYLLDCDNIPITHHLSPLILECRSFPPQFSFCKINHAYREKNRCADSLAIIAIKSMNPFVIYNTVPNELLLLFWVDLSGINYARICKETFDPG</sequence>
<dbReference type="InterPro" id="IPR002156">
    <property type="entry name" value="RNaseH_domain"/>
</dbReference>
<dbReference type="EMBL" id="JAAIUW010000001">
    <property type="protein sequence ID" value="KAF7844779.1"/>
    <property type="molecule type" value="Genomic_DNA"/>
</dbReference>
<evidence type="ECO:0000313" key="2">
    <source>
        <dbReference type="EMBL" id="KAF7844779.1"/>
    </source>
</evidence>
<evidence type="ECO:0000313" key="3">
    <source>
        <dbReference type="Proteomes" id="UP000634136"/>
    </source>
</evidence>
<comment type="caution">
    <text evidence="2">The sequence shown here is derived from an EMBL/GenBank/DDBJ whole genome shotgun (WGS) entry which is preliminary data.</text>
</comment>
<name>A0A834XGD0_9FABA</name>
<evidence type="ECO:0000259" key="1">
    <source>
        <dbReference type="Pfam" id="PF13456"/>
    </source>
</evidence>
<dbReference type="Gene3D" id="3.30.420.10">
    <property type="entry name" value="Ribonuclease H-like superfamily/Ribonuclease H"/>
    <property type="match status" value="1"/>
</dbReference>
<protein>
    <submittedName>
        <fullName evidence="2">Putative ribonuclease H-like domain-containing protein</fullName>
    </submittedName>
</protein>
<gene>
    <name evidence="2" type="ORF">G2W53_001684</name>
</gene>
<dbReference type="OrthoDB" id="1436812at2759"/>
<dbReference type="InterPro" id="IPR053151">
    <property type="entry name" value="RNase_H-like"/>
</dbReference>
<dbReference type="SUPFAM" id="SSF53098">
    <property type="entry name" value="Ribonuclease H-like"/>
    <property type="match status" value="1"/>
</dbReference>
<proteinExistence type="predicted"/>
<dbReference type="Proteomes" id="UP000634136">
    <property type="component" value="Unassembled WGS sequence"/>
</dbReference>
<dbReference type="AlphaFoldDB" id="A0A834XGD0"/>
<dbReference type="GO" id="GO:0004523">
    <property type="term" value="F:RNA-DNA hybrid ribonuclease activity"/>
    <property type="evidence" value="ECO:0007669"/>
    <property type="project" value="InterPro"/>
</dbReference>
<keyword evidence="3" id="KW-1185">Reference proteome</keyword>
<reference evidence="2" key="1">
    <citation type="submission" date="2020-09" db="EMBL/GenBank/DDBJ databases">
        <title>Genome-Enabled Discovery of Anthraquinone Biosynthesis in Senna tora.</title>
        <authorList>
            <person name="Kang S.-H."/>
            <person name="Pandey R.P."/>
            <person name="Lee C.-M."/>
            <person name="Sim J.-S."/>
            <person name="Jeong J.-T."/>
            <person name="Choi B.-S."/>
            <person name="Jung M."/>
            <person name="Ginzburg D."/>
            <person name="Zhao K."/>
            <person name="Won S.Y."/>
            <person name="Oh T.-J."/>
            <person name="Yu Y."/>
            <person name="Kim N.-H."/>
            <person name="Lee O.R."/>
            <person name="Lee T.-H."/>
            <person name="Bashyal P."/>
            <person name="Kim T.-S."/>
            <person name="Lee W.-H."/>
            <person name="Kawkins C."/>
            <person name="Kim C.-K."/>
            <person name="Kim J.S."/>
            <person name="Ahn B.O."/>
            <person name="Rhee S.Y."/>
            <person name="Sohng J.K."/>
        </authorList>
    </citation>
    <scope>NUCLEOTIDE SEQUENCE</scope>
    <source>
        <tissue evidence="2">Leaf</tissue>
    </source>
</reference>
<feature type="domain" description="RNase H type-1" evidence="1">
    <location>
        <begin position="34"/>
        <end position="153"/>
    </location>
</feature>
<dbReference type="PANTHER" id="PTHR47723">
    <property type="entry name" value="OS05G0353850 PROTEIN"/>
    <property type="match status" value="1"/>
</dbReference>
<dbReference type="GO" id="GO:0003676">
    <property type="term" value="F:nucleic acid binding"/>
    <property type="evidence" value="ECO:0007669"/>
    <property type="project" value="InterPro"/>
</dbReference>